<dbReference type="EMBL" id="LN899821">
    <property type="protein sequence ID" value="CUV19837.1"/>
    <property type="molecule type" value="Genomic_DNA"/>
</dbReference>
<dbReference type="PANTHER" id="PTHR30157:SF0">
    <property type="entry name" value="NADPH-DEPENDENT FERRIC-CHELATE REDUCTASE"/>
    <property type="match status" value="1"/>
</dbReference>
<gene>
    <name evidence="3" type="ORF">PSS4_v1_1200021</name>
    <name evidence="4" type="ORF">RUN1985_v1_860009</name>
</gene>
<reference evidence="3" key="1">
    <citation type="submission" date="2015-10" db="EMBL/GenBank/DDBJ databases">
        <authorList>
            <person name="Gilbert D.G."/>
        </authorList>
    </citation>
    <scope>NUCLEOTIDE SEQUENCE</scope>
    <source>
        <strain evidence="3">Phyl III-seqv23</strain>
    </source>
</reference>
<proteinExistence type="inferred from homology"/>
<dbReference type="InterPro" id="IPR039374">
    <property type="entry name" value="SIP_fam"/>
</dbReference>
<dbReference type="Gene3D" id="2.40.30.10">
    <property type="entry name" value="Translation factors"/>
    <property type="match status" value="1"/>
</dbReference>
<evidence type="ECO:0000313" key="4">
    <source>
        <dbReference type="EMBL" id="CUV31320.1"/>
    </source>
</evidence>
<organism evidence="3">
    <name type="scientific">Ralstonia solanacearum</name>
    <name type="common">Pseudomonas solanacearum</name>
    <dbReference type="NCBI Taxonomy" id="305"/>
    <lineage>
        <taxon>Bacteria</taxon>
        <taxon>Pseudomonadati</taxon>
        <taxon>Pseudomonadota</taxon>
        <taxon>Betaproteobacteria</taxon>
        <taxon>Burkholderiales</taxon>
        <taxon>Burkholderiaceae</taxon>
        <taxon>Ralstonia</taxon>
        <taxon>Ralstonia solanacearum species complex</taxon>
    </lineage>
</organism>
<dbReference type="AlphaFoldDB" id="A0A0S4UC59"/>
<sequence length="317" mass="34102">MPVTGPSRPRRRPDRGRRALPAAASFKPRFRSPPMFIFNRTQGLMSQLLAPLKPATRRVRVRAIHTLSPRMRRVVFAGDTPAARADLADLADLADAPPGAAIKLMFPLDAASGTQRTIGRAYTIRRYHAGRAELEVDFVVHDETPADQHGPAARWLQRAAPGDTIEFAGPKRGFQLDPGTPWVLLIGDETAMPAIFAVLETLPADVPARAFIAIGDARARLPLETAANAVGAHARSADLRWVESDAAHAGAMMVAALNAQALPAGAPQVFLAGEAALLKQVRALLEGPWGIPRDAISAKGYWTIGLSREARRALEGR</sequence>
<evidence type="ECO:0000259" key="2">
    <source>
        <dbReference type="PROSITE" id="PS51384"/>
    </source>
</evidence>
<dbReference type="InterPro" id="IPR007037">
    <property type="entry name" value="SIP_rossman_dom"/>
</dbReference>
<dbReference type="Pfam" id="PF08021">
    <property type="entry name" value="FAD_binding_9"/>
    <property type="match status" value="1"/>
</dbReference>
<dbReference type="InterPro" id="IPR017938">
    <property type="entry name" value="Riboflavin_synthase-like_b-brl"/>
</dbReference>
<dbReference type="Pfam" id="PF04954">
    <property type="entry name" value="SIP"/>
    <property type="match status" value="1"/>
</dbReference>
<dbReference type="EMBL" id="LN899824">
    <property type="protein sequence ID" value="CUV31320.1"/>
    <property type="molecule type" value="Genomic_DNA"/>
</dbReference>
<dbReference type="CDD" id="cd06193">
    <property type="entry name" value="siderophore_interacting"/>
    <property type="match status" value="1"/>
</dbReference>
<evidence type="ECO:0000256" key="1">
    <source>
        <dbReference type="ARBA" id="ARBA00035644"/>
    </source>
</evidence>
<evidence type="ECO:0000313" key="3">
    <source>
        <dbReference type="EMBL" id="CUV19837.1"/>
    </source>
</evidence>
<dbReference type="InterPro" id="IPR013113">
    <property type="entry name" value="SIP_FAD-bd"/>
</dbReference>
<dbReference type="InterPro" id="IPR039261">
    <property type="entry name" value="FNR_nucleotide-bd"/>
</dbReference>
<protein>
    <recommendedName>
        <fullName evidence="2">FAD-binding FR-type domain-containing protein</fullName>
    </recommendedName>
</protein>
<accession>A0A0S4UC59</accession>
<feature type="domain" description="FAD-binding FR-type" evidence="2">
    <location>
        <begin position="54"/>
        <end position="177"/>
    </location>
</feature>
<dbReference type="Gene3D" id="3.40.50.80">
    <property type="entry name" value="Nucleotide-binding domain of ferredoxin-NADP reductase (FNR) module"/>
    <property type="match status" value="1"/>
</dbReference>
<dbReference type="InterPro" id="IPR017927">
    <property type="entry name" value="FAD-bd_FR_type"/>
</dbReference>
<dbReference type="SUPFAM" id="SSF63380">
    <property type="entry name" value="Riboflavin synthase domain-like"/>
    <property type="match status" value="1"/>
</dbReference>
<dbReference type="PROSITE" id="PS51384">
    <property type="entry name" value="FAD_FR"/>
    <property type="match status" value="1"/>
</dbReference>
<dbReference type="PANTHER" id="PTHR30157">
    <property type="entry name" value="FERRIC REDUCTASE, NADPH-DEPENDENT"/>
    <property type="match status" value="1"/>
</dbReference>
<comment type="similarity">
    <text evidence="1">Belongs to the SIP oxidoreductase family.</text>
</comment>
<name>A0A0S4UC59_RALSL</name>
<dbReference type="GO" id="GO:0016491">
    <property type="term" value="F:oxidoreductase activity"/>
    <property type="evidence" value="ECO:0007669"/>
    <property type="project" value="InterPro"/>
</dbReference>